<sequence>MSTDDSTKIVSKWYFGGVAASSAAIFTHPLDLLKVQLQTQQEEKLTAGQLTRKLIREKGIGSLFNGISASVLRQMTYSTVRFGVYEAGKQHFGNGDIQTMDFSNRVLLAGAGGLIGGFIGTPADIITVRMQNDPKLPVDQQRNYKNAFDGLYRVYKEEGVRRLFTGASTHIARSVTMTIGQLTIYDEVKNFLLQHQFKDNLSTHFLSSLTAGAMATTLSQPIDVIKTRAMNARPGQFPNIWAVVVYTAKLGPKGFYKGYLLRFIRLAPHTVLTFIFLEQFRLHFGTPPKEKNYMSQVFLLPKVIKMSTDDSTKIVSKWYFGGVAASSAAVFTHPLDLLKVQLQTQQEEKLTAGQLTRKLIQEKGIGSLFNGISASVLRQMTYSTVRFGVYEAGKQHFGNGDIQTMDFSDRVLLAGAGGLIGGFIGTPADIITVRMQNDPKLPVDQQRNYKNAFDGLYRVYKEEGVRRLFTGASTHIARSVTMTIGQLTIYDEVKNFLLQHQFKDNLSTHFLSSLTAGAMATTLSQPIDVIKTRAMNARPGQFPNIWAVVVYTAKLGPKGFYKGYLLRFIRLAPHTVLTFIFLEQFRLHFGTPPKEKSS</sequence>
<dbReference type="AlphaFoldDB" id="A0A336M8F9"/>
<name>A0A336M8F9_CULSO</name>
<protein>
    <submittedName>
        <fullName evidence="10">CSON011969 protein</fullName>
    </submittedName>
</protein>
<dbReference type="EMBL" id="UFQT01000546">
    <property type="protein sequence ID" value="SSX25133.1"/>
    <property type="molecule type" value="Genomic_DNA"/>
</dbReference>
<keyword evidence="4 8" id="KW-0812">Transmembrane</keyword>
<proteinExistence type="inferred from homology"/>
<dbReference type="GO" id="GO:0055085">
    <property type="term" value="P:transmembrane transport"/>
    <property type="evidence" value="ECO:0007669"/>
    <property type="project" value="InterPro"/>
</dbReference>
<evidence type="ECO:0000256" key="2">
    <source>
        <dbReference type="ARBA" id="ARBA00006375"/>
    </source>
</evidence>
<comment type="subcellular location">
    <subcellularLocation>
        <location evidence="1">Membrane</location>
        <topology evidence="1">Multi-pass membrane protein</topology>
    </subcellularLocation>
</comment>
<dbReference type="PRINTS" id="PR00926">
    <property type="entry name" value="MITOCARRIER"/>
</dbReference>
<evidence type="ECO:0000256" key="1">
    <source>
        <dbReference type="ARBA" id="ARBA00004141"/>
    </source>
</evidence>
<feature type="repeat" description="Solcar" evidence="8">
    <location>
        <begin position="104"/>
        <end position="191"/>
    </location>
</feature>
<evidence type="ECO:0000256" key="8">
    <source>
        <dbReference type="PROSITE-ProRule" id="PRU00282"/>
    </source>
</evidence>
<evidence type="ECO:0000256" key="3">
    <source>
        <dbReference type="ARBA" id="ARBA00022448"/>
    </source>
</evidence>
<evidence type="ECO:0000256" key="5">
    <source>
        <dbReference type="ARBA" id="ARBA00022737"/>
    </source>
</evidence>
<dbReference type="InterPro" id="IPR023395">
    <property type="entry name" value="MCP_dom_sf"/>
</dbReference>
<dbReference type="Pfam" id="PF00153">
    <property type="entry name" value="Mito_carr"/>
    <property type="match status" value="6"/>
</dbReference>
<comment type="similarity">
    <text evidence="2 9">Belongs to the mitochondrial carrier (TC 2.A.29) family.</text>
</comment>
<feature type="repeat" description="Solcar" evidence="8">
    <location>
        <begin position="312"/>
        <end position="396"/>
    </location>
</feature>
<reference evidence="10" key="1">
    <citation type="submission" date="2018-07" db="EMBL/GenBank/DDBJ databases">
        <authorList>
            <person name="Quirk P.G."/>
            <person name="Krulwich T.A."/>
        </authorList>
    </citation>
    <scope>NUCLEOTIDE SEQUENCE</scope>
</reference>
<keyword evidence="7 8" id="KW-0472">Membrane</keyword>
<feature type="repeat" description="Solcar" evidence="8">
    <location>
        <begin position="504"/>
        <end position="588"/>
    </location>
</feature>
<gene>
    <name evidence="10" type="primary">CSON011969</name>
</gene>
<dbReference type="SUPFAM" id="SSF103506">
    <property type="entry name" value="Mitochondrial carrier"/>
    <property type="match status" value="2"/>
</dbReference>
<keyword evidence="5" id="KW-0677">Repeat</keyword>
<dbReference type="GO" id="GO:0016020">
    <property type="term" value="C:membrane"/>
    <property type="evidence" value="ECO:0007669"/>
    <property type="project" value="UniProtKB-SubCell"/>
</dbReference>
<dbReference type="Gene3D" id="1.50.40.10">
    <property type="entry name" value="Mitochondrial carrier domain"/>
    <property type="match status" value="2"/>
</dbReference>
<feature type="repeat" description="Solcar" evidence="8">
    <location>
        <begin position="409"/>
        <end position="496"/>
    </location>
</feature>
<evidence type="ECO:0000256" key="4">
    <source>
        <dbReference type="ARBA" id="ARBA00022692"/>
    </source>
</evidence>
<accession>A0A336M8F9</accession>
<dbReference type="PANTHER" id="PTHR45618">
    <property type="entry name" value="MITOCHONDRIAL DICARBOXYLATE CARRIER-RELATED"/>
    <property type="match status" value="1"/>
</dbReference>
<keyword evidence="6" id="KW-1133">Transmembrane helix</keyword>
<dbReference type="PROSITE" id="PS50920">
    <property type="entry name" value="SOLCAR"/>
    <property type="match status" value="6"/>
</dbReference>
<evidence type="ECO:0000256" key="7">
    <source>
        <dbReference type="ARBA" id="ARBA00023136"/>
    </source>
</evidence>
<organism evidence="10">
    <name type="scientific">Culicoides sonorensis</name>
    <name type="common">Biting midge</name>
    <dbReference type="NCBI Taxonomy" id="179676"/>
    <lineage>
        <taxon>Eukaryota</taxon>
        <taxon>Metazoa</taxon>
        <taxon>Ecdysozoa</taxon>
        <taxon>Arthropoda</taxon>
        <taxon>Hexapoda</taxon>
        <taxon>Insecta</taxon>
        <taxon>Pterygota</taxon>
        <taxon>Neoptera</taxon>
        <taxon>Endopterygota</taxon>
        <taxon>Diptera</taxon>
        <taxon>Nematocera</taxon>
        <taxon>Chironomoidea</taxon>
        <taxon>Ceratopogonidae</taxon>
        <taxon>Ceratopogoninae</taxon>
        <taxon>Culicoides</taxon>
        <taxon>Monoculicoides</taxon>
    </lineage>
</organism>
<dbReference type="InterPro" id="IPR050391">
    <property type="entry name" value="Mito_Metabolite_Transporter"/>
</dbReference>
<dbReference type="VEuPathDB" id="VectorBase:CSON011969"/>
<feature type="repeat" description="Solcar" evidence="8">
    <location>
        <begin position="199"/>
        <end position="283"/>
    </location>
</feature>
<evidence type="ECO:0000256" key="9">
    <source>
        <dbReference type="RuleBase" id="RU000488"/>
    </source>
</evidence>
<keyword evidence="3 9" id="KW-0813">Transport</keyword>
<evidence type="ECO:0000256" key="6">
    <source>
        <dbReference type="ARBA" id="ARBA00022989"/>
    </source>
</evidence>
<feature type="repeat" description="Solcar" evidence="8">
    <location>
        <begin position="7"/>
        <end position="91"/>
    </location>
</feature>
<dbReference type="InterPro" id="IPR018108">
    <property type="entry name" value="MCP_transmembrane"/>
</dbReference>
<dbReference type="InterPro" id="IPR002067">
    <property type="entry name" value="MCP"/>
</dbReference>
<evidence type="ECO:0000313" key="10">
    <source>
        <dbReference type="EMBL" id="SSX25133.1"/>
    </source>
</evidence>